<organism evidence="3 4">
    <name type="scientific">Desulforamulus profundi</name>
    <dbReference type="NCBI Taxonomy" id="1383067"/>
    <lineage>
        <taxon>Bacteria</taxon>
        <taxon>Bacillati</taxon>
        <taxon>Bacillota</taxon>
        <taxon>Clostridia</taxon>
        <taxon>Eubacteriales</taxon>
        <taxon>Peptococcaceae</taxon>
        <taxon>Desulforamulus</taxon>
    </lineage>
</organism>
<keyword evidence="1" id="KW-0472">Membrane</keyword>
<dbReference type="Proteomes" id="UP000222564">
    <property type="component" value="Unassembled WGS sequence"/>
</dbReference>
<accession>A0A2C6MDY7</accession>
<evidence type="ECO:0000256" key="1">
    <source>
        <dbReference type="SAM" id="Phobius"/>
    </source>
</evidence>
<feature type="transmembrane region" description="Helical" evidence="1">
    <location>
        <begin position="50"/>
        <end position="68"/>
    </location>
</feature>
<protein>
    <recommendedName>
        <fullName evidence="2">DUF4367 domain-containing protein</fullName>
    </recommendedName>
</protein>
<sequence length="220" mass="24518">MSDDKYTSVDELIKESLKDRARKDTDLDMDLAWERYNSKYNSKPKSPSKWSVVACSLIIFLVVGLWFMPKEGTALNLKIFETIRSFIAGKVQTAHISFGTQKKEKDLVDSLKPEVAQVLNNVPYQALLPIDLAGQYNIERAVTQKVGDSTKLVLFLNTAKSQPLNIAQINIIGDFNQATSYDTEDAVLKKVNVKGQDATLLVFKDGKNSCAGLIEISLLQ</sequence>
<feature type="domain" description="DUF4367" evidence="2">
    <location>
        <begin position="139"/>
        <end position="208"/>
    </location>
</feature>
<dbReference type="RefSeq" id="WP_238473180.1">
    <property type="nucleotide sequence ID" value="NZ_AWQQ01000074.1"/>
</dbReference>
<reference evidence="3 4" key="1">
    <citation type="submission" date="2013-09" db="EMBL/GenBank/DDBJ databases">
        <title>Biodegradation of hydrocarbons in the deep terrestrial subsurface : characterization of a microbial consortium composed of two Desulfotomaculum species originating from a deep geological formation.</title>
        <authorList>
            <person name="Aullo T."/>
            <person name="Berlendis S."/>
            <person name="Lascourreges J.-F."/>
            <person name="Dessort D."/>
            <person name="Saint-Laurent S."/>
            <person name="Schraauwers B."/>
            <person name="Mas J."/>
            <person name="Magot M."/>
            <person name="Ranchou-Peyruse A."/>
        </authorList>
    </citation>
    <scope>NUCLEOTIDE SEQUENCE [LARGE SCALE GENOMIC DNA]</scope>
    <source>
        <strain evidence="3 4">Bs107</strain>
    </source>
</reference>
<evidence type="ECO:0000313" key="3">
    <source>
        <dbReference type="EMBL" id="PHJ37815.1"/>
    </source>
</evidence>
<comment type="caution">
    <text evidence="3">The sequence shown here is derived from an EMBL/GenBank/DDBJ whole genome shotgun (WGS) entry which is preliminary data.</text>
</comment>
<name>A0A2C6MDY7_9FIRM</name>
<evidence type="ECO:0000313" key="4">
    <source>
        <dbReference type="Proteomes" id="UP000222564"/>
    </source>
</evidence>
<keyword evidence="4" id="KW-1185">Reference proteome</keyword>
<dbReference type="Pfam" id="PF14285">
    <property type="entry name" value="DUF4367"/>
    <property type="match status" value="1"/>
</dbReference>
<keyword evidence="1" id="KW-0812">Transmembrane</keyword>
<proteinExistence type="predicted"/>
<dbReference type="AlphaFoldDB" id="A0A2C6MDY7"/>
<gene>
    <name evidence="3" type="ORF">P378_13680</name>
</gene>
<evidence type="ECO:0000259" key="2">
    <source>
        <dbReference type="Pfam" id="PF14285"/>
    </source>
</evidence>
<dbReference type="EMBL" id="AWQQ01000074">
    <property type="protein sequence ID" value="PHJ37815.1"/>
    <property type="molecule type" value="Genomic_DNA"/>
</dbReference>
<dbReference type="InterPro" id="IPR025377">
    <property type="entry name" value="DUF4367"/>
</dbReference>
<keyword evidence="1" id="KW-1133">Transmembrane helix</keyword>